<gene>
    <name evidence="2" type="ORF">D3878_19685</name>
</gene>
<dbReference type="AlphaFoldDB" id="A0A3A3GA57"/>
<sequence length="110" mass="11766">MAMNDTYAANEPPREEIDALMGATLVEFGAPWCGFCRTAQGPLAAAMAQHPGVRHIKIEDGKGRRLGRSFGVRLWPTLVFIKDGAEVARLVRPADAGAIVQALGQIHTVG</sequence>
<evidence type="ECO:0000313" key="2">
    <source>
        <dbReference type="EMBL" id="RJG04545.1"/>
    </source>
</evidence>
<evidence type="ECO:0000313" key="3">
    <source>
        <dbReference type="Proteomes" id="UP000266327"/>
    </source>
</evidence>
<accession>A0A3A3GA57</accession>
<dbReference type="OrthoDB" id="215495at2"/>
<dbReference type="EMBL" id="QYUQ01000002">
    <property type="protein sequence ID" value="RJG04545.1"/>
    <property type="molecule type" value="Genomic_DNA"/>
</dbReference>
<name>A0A3A3GA57_9BURK</name>
<proteinExistence type="predicted"/>
<dbReference type="InterPro" id="IPR036249">
    <property type="entry name" value="Thioredoxin-like_sf"/>
</dbReference>
<dbReference type="Gene3D" id="3.40.30.10">
    <property type="entry name" value="Glutaredoxin"/>
    <property type="match status" value="1"/>
</dbReference>
<protein>
    <submittedName>
        <fullName evidence="2">Thioredoxin</fullName>
    </submittedName>
</protein>
<evidence type="ECO:0000259" key="1">
    <source>
        <dbReference type="PROSITE" id="PS51352"/>
    </source>
</evidence>
<dbReference type="Pfam" id="PF00085">
    <property type="entry name" value="Thioredoxin"/>
    <property type="match status" value="1"/>
</dbReference>
<dbReference type="SUPFAM" id="SSF52833">
    <property type="entry name" value="Thioredoxin-like"/>
    <property type="match status" value="1"/>
</dbReference>
<organism evidence="2 3">
    <name type="scientific">Noviherbaspirillum sedimenti</name>
    <dbReference type="NCBI Taxonomy" id="2320865"/>
    <lineage>
        <taxon>Bacteria</taxon>
        <taxon>Pseudomonadati</taxon>
        <taxon>Pseudomonadota</taxon>
        <taxon>Betaproteobacteria</taxon>
        <taxon>Burkholderiales</taxon>
        <taxon>Oxalobacteraceae</taxon>
        <taxon>Noviherbaspirillum</taxon>
    </lineage>
</organism>
<reference evidence="3" key="1">
    <citation type="submission" date="2018-09" db="EMBL/GenBank/DDBJ databases">
        <authorList>
            <person name="Zhu H."/>
        </authorList>
    </citation>
    <scope>NUCLEOTIDE SEQUENCE [LARGE SCALE GENOMIC DNA]</scope>
    <source>
        <strain evidence="3">K1S02-23</strain>
    </source>
</reference>
<dbReference type="PROSITE" id="PS51352">
    <property type="entry name" value="THIOREDOXIN_2"/>
    <property type="match status" value="1"/>
</dbReference>
<dbReference type="RefSeq" id="WP_119788021.1">
    <property type="nucleotide sequence ID" value="NZ_QYUQ01000002.1"/>
</dbReference>
<feature type="domain" description="Thioredoxin" evidence="1">
    <location>
        <begin position="1"/>
        <end position="108"/>
    </location>
</feature>
<dbReference type="InterPro" id="IPR013766">
    <property type="entry name" value="Thioredoxin_domain"/>
</dbReference>
<keyword evidence="3" id="KW-1185">Reference proteome</keyword>
<dbReference type="CDD" id="cd02947">
    <property type="entry name" value="TRX_family"/>
    <property type="match status" value="1"/>
</dbReference>
<comment type="caution">
    <text evidence="2">The sequence shown here is derived from an EMBL/GenBank/DDBJ whole genome shotgun (WGS) entry which is preliminary data.</text>
</comment>
<dbReference type="Proteomes" id="UP000266327">
    <property type="component" value="Unassembled WGS sequence"/>
</dbReference>